<evidence type="ECO:0000313" key="4">
    <source>
        <dbReference type="EMBL" id="KAF1967331.1"/>
    </source>
</evidence>
<name>A0A6A5UQW4_9PLEO</name>
<feature type="region of interest" description="Disordered" evidence="1">
    <location>
        <begin position="249"/>
        <end position="297"/>
    </location>
</feature>
<protein>
    <recommendedName>
        <fullName evidence="3">DUF7703 domain-containing protein</fullName>
    </recommendedName>
</protein>
<feature type="domain" description="DUF7703" evidence="3">
    <location>
        <begin position="9"/>
        <end position="246"/>
    </location>
</feature>
<feature type="compositionally biased region" description="Low complexity" evidence="1">
    <location>
        <begin position="318"/>
        <end position="328"/>
    </location>
</feature>
<dbReference type="AlphaFoldDB" id="A0A6A5UQW4"/>
<feature type="region of interest" description="Disordered" evidence="1">
    <location>
        <begin position="318"/>
        <end position="339"/>
    </location>
</feature>
<organism evidence="4 5">
    <name type="scientific">Bimuria novae-zelandiae CBS 107.79</name>
    <dbReference type="NCBI Taxonomy" id="1447943"/>
    <lineage>
        <taxon>Eukaryota</taxon>
        <taxon>Fungi</taxon>
        <taxon>Dikarya</taxon>
        <taxon>Ascomycota</taxon>
        <taxon>Pezizomycotina</taxon>
        <taxon>Dothideomycetes</taxon>
        <taxon>Pleosporomycetidae</taxon>
        <taxon>Pleosporales</taxon>
        <taxon>Massarineae</taxon>
        <taxon>Didymosphaeriaceae</taxon>
        <taxon>Bimuria</taxon>
    </lineage>
</organism>
<evidence type="ECO:0000313" key="5">
    <source>
        <dbReference type="Proteomes" id="UP000800036"/>
    </source>
</evidence>
<evidence type="ECO:0000259" key="3">
    <source>
        <dbReference type="Pfam" id="PF24802"/>
    </source>
</evidence>
<accession>A0A6A5UQW4</accession>
<feature type="transmembrane region" description="Helical" evidence="2">
    <location>
        <begin position="77"/>
        <end position="99"/>
    </location>
</feature>
<feature type="transmembrane region" description="Helical" evidence="2">
    <location>
        <begin position="12"/>
        <end position="31"/>
    </location>
</feature>
<sequence length="339" mass="38169">MGADHPMSHRTQLVVVVFLSLGVYNAVEVFFKIWRTFHSYRGVYFWALIAASLGIVLHALGYFFRNFNVVDSLPLEIFLVGPGGMCMITGQSVVLYSRLHLISRGRSKDRWLLVLILVDLLVVQVGATTLYAGSQSAHPEKYLAIYKVWERFQVTSFFVQECVISGLYIYRTYILLQDSKLFRSNPCSLLIHLVLVNVLVILLDVTILAFQYAGFYEIQTSWKTLAYSIKLKFEFYVLNRLVELTKEGLHGGQSRPMSGPSDQHGGSRCFPKKSTDAGVIDGGRPFRNSTYARMNDDKGTPLENMVIKTTTEVCVTVEDSTDTTSESSRLGLRKKSGSK</sequence>
<reference evidence="4" key="1">
    <citation type="journal article" date="2020" name="Stud. Mycol.">
        <title>101 Dothideomycetes genomes: a test case for predicting lifestyles and emergence of pathogens.</title>
        <authorList>
            <person name="Haridas S."/>
            <person name="Albert R."/>
            <person name="Binder M."/>
            <person name="Bloem J."/>
            <person name="Labutti K."/>
            <person name="Salamov A."/>
            <person name="Andreopoulos B."/>
            <person name="Baker S."/>
            <person name="Barry K."/>
            <person name="Bills G."/>
            <person name="Bluhm B."/>
            <person name="Cannon C."/>
            <person name="Castanera R."/>
            <person name="Culley D."/>
            <person name="Daum C."/>
            <person name="Ezra D."/>
            <person name="Gonzalez J."/>
            <person name="Henrissat B."/>
            <person name="Kuo A."/>
            <person name="Liang C."/>
            <person name="Lipzen A."/>
            <person name="Lutzoni F."/>
            <person name="Magnuson J."/>
            <person name="Mondo S."/>
            <person name="Nolan M."/>
            <person name="Ohm R."/>
            <person name="Pangilinan J."/>
            <person name="Park H.-J."/>
            <person name="Ramirez L."/>
            <person name="Alfaro M."/>
            <person name="Sun H."/>
            <person name="Tritt A."/>
            <person name="Yoshinaga Y."/>
            <person name="Zwiers L.-H."/>
            <person name="Turgeon B."/>
            <person name="Goodwin S."/>
            <person name="Spatafora J."/>
            <person name="Crous P."/>
            <person name="Grigoriev I."/>
        </authorList>
    </citation>
    <scope>NUCLEOTIDE SEQUENCE</scope>
    <source>
        <strain evidence="4">CBS 107.79</strain>
    </source>
</reference>
<keyword evidence="2" id="KW-0812">Transmembrane</keyword>
<evidence type="ECO:0000256" key="1">
    <source>
        <dbReference type="SAM" id="MobiDB-lite"/>
    </source>
</evidence>
<feature type="transmembrane region" description="Helical" evidence="2">
    <location>
        <begin position="111"/>
        <end position="132"/>
    </location>
</feature>
<dbReference type="PANTHER" id="PTHR37013:SF4">
    <property type="entry name" value="INTEGRAL MEMBRANE PROTEIN"/>
    <property type="match status" value="1"/>
</dbReference>
<dbReference type="Proteomes" id="UP000800036">
    <property type="component" value="Unassembled WGS sequence"/>
</dbReference>
<dbReference type="Pfam" id="PF24802">
    <property type="entry name" value="DUF7703"/>
    <property type="match status" value="1"/>
</dbReference>
<keyword evidence="2" id="KW-0472">Membrane</keyword>
<keyword evidence="2" id="KW-1133">Transmembrane helix</keyword>
<dbReference type="EMBL" id="ML976734">
    <property type="protein sequence ID" value="KAF1967331.1"/>
    <property type="molecule type" value="Genomic_DNA"/>
</dbReference>
<dbReference type="PANTHER" id="PTHR37013">
    <property type="entry name" value="INTEGRAL MEMBRANE PROTEIN (AFU_ORTHOLOGUE AFUA_1G05950)-RELATED"/>
    <property type="match status" value="1"/>
</dbReference>
<feature type="transmembrane region" description="Helical" evidence="2">
    <location>
        <begin position="190"/>
        <end position="213"/>
    </location>
</feature>
<dbReference type="OrthoDB" id="405906at2759"/>
<keyword evidence="5" id="KW-1185">Reference proteome</keyword>
<feature type="transmembrane region" description="Helical" evidence="2">
    <location>
        <begin position="152"/>
        <end position="170"/>
    </location>
</feature>
<evidence type="ECO:0000256" key="2">
    <source>
        <dbReference type="SAM" id="Phobius"/>
    </source>
</evidence>
<feature type="transmembrane region" description="Helical" evidence="2">
    <location>
        <begin position="43"/>
        <end position="65"/>
    </location>
</feature>
<dbReference type="InterPro" id="IPR056120">
    <property type="entry name" value="DUF7703"/>
</dbReference>
<gene>
    <name evidence="4" type="ORF">BU23DRAFT_483912</name>
</gene>
<proteinExistence type="predicted"/>